<protein>
    <submittedName>
        <fullName evidence="2">Uncharacterized protein</fullName>
    </submittedName>
</protein>
<keyword evidence="3" id="KW-1185">Reference proteome</keyword>
<feature type="coiled-coil region" evidence="1">
    <location>
        <begin position="12"/>
        <end position="67"/>
    </location>
</feature>
<evidence type="ECO:0000256" key="1">
    <source>
        <dbReference type="SAM" id="Coils"/>
    </source>
</evidence>
<proteinExistence type="predicted"/>
<comment type="caution">
    <text evidence="2">The sequence shown here is derived from an EMBL/GenBank/DDBJ whole genome shotgun (WGS) entry which is preliminary data.</text>
</comment>
<dbReference type="EMBL" id="QJKJ01003888">
    <property type="protein sequence ID" value="RDX96444.1"/>
    <property type="molecule type" value="Genomic_DNA"/>
</dbReference>
<feature type="non-terminal residue" evidence="2">
    <location>
        <position position="1"/>
    </location>
</feature>
<sequence>MPVTQNQAVSSLKSEEGALQRLMQVVANLQERSEKQTRLTDEVKKIHEEAEKRHKEELKRAANWEARLKKQLESLWGSEGHFDPPPPLDPCIHLQAFQTQVYISDGNDLLS</sequence>
<keyword evidence="1" id="KW-0175">Coiled coil</keyword>
<reference evidence="2" key="1">
    <citation type="submission" date="2018-05" db="EMBL/GenBank/DDBJ databases">
        <title>Draft genome of Mucuna pruriens seed.</title>
        <authorList>
            <person name="Nnadi N.E."/>
            <person name="Vos R."/>
            <person name="Hasami M.H."/>
            <person name="Devisetty U.K."/>
            <person name="Aguiy J.C."/>
        </authorList>
    </citation>
    <scope>NUCLEOTIDE SEQUENCE [LARGE SCALE GENOMIC DNA]</scope>
    <source>
        <strain evidence="2">JCA_2017</strain>
    </source>
</reference>
<gene>
    <name evidence="2" type="ORF">CR513_20904</name>
</gene>
<evidence type="ECO:0000313" key="3">
    <source>
        <dbReference type="Proteomes" id="UP000257109"/>
    </source>
</evidence>
<accession>A0A371H0W4</accession>
<evidence type="ECO:0000313" key="2">
    <source>
        <dbReference type="EMBL" id="RDX96444.1"/>
    </source>
</evidence>
<dbReference type="AlphaFoldDB" id="A0A371H0W4"/>
<dbReference type="Proteomes" id="UP000257109">
    <property type="component" value="Unassembled WGS sequence"/>
</dbReference>
<organism evidence="2 3">
    <name type="scientific">Mucuna pruriens</name>
    <name type="common">Velvet bean</name>
    <name type="synonym">Dolichos pruriens</name>
    <dbReference type="NCBI Taxonomy" id="157652"/>
    <lineage>
        <taxon>Eukaryota</taxon>
        <taxon>Viridiplantae</taxon>
        <taxon>Streptophyta</taxon>
        <taxon>Embryophyta</taxon>
        <taxon>Tracheophyta</taxon>
        <taxon>Spermatophyta</taxon>
        <taxon>Magnoliopsida</taxon>
        <taxon>eudicotyledons</taxon>
        <taxon>Gunneridae</taxon>
        <taxon>Pentapetalae</taxon>
        <taxon>rosids</taxon>
        <taxon>fabids</taxon>
        <taxon>Fabales</taxon>
        <taxon>Fabaceae</taxon>
        <taxon>Papilionoideae</taxon>
        <taxon>50 kb inversion clade</taxon>
        <taxon>NPAAA clade</taxon>
        <taxon>indigoferoid/millettioid clade</taxon>
        <taxon>Phaseoleae</taxon>
        <taxon>Mucuna</taxon>
    </lineage>
</organism>
<name>A0A371H0W4_MUCPR</name>